<sequence>MQNKQKRILTILYFVCGITACALAYWLFGELVGVIVSIAVILFFLIFVFLQSPSLSLSKPSLKLLAKPEQQPLSVLTNNAYHVFALLCGGVNIDEVTLKKALERTFLSKQVSCKQLKAGRLSVTILCPQICDEIEFNKRFSEVLKTHINECEFGACLYREPCQQLNVYQLAELALAIAKTKQQSKSHVLKLNQTNLALLQYSLPEMINDILNRQFLLLFEPVFSVHGEALLFHHVGITIRHQKVGLCDAKQFLLGCLDSDKLLALDEHLLKQLIKTLAQDSSNDPVLLSIDAASWRSAGAIEKLISMVEKAGFSQIIRFAISESVLVNDYHHIDAQLYRVQKQGIGIVAECCHGALINLKSNVSFLSGAYIDEDVFQLPEVQQRALFNAISGFAESQHLQLFAAGIDAANQLAVLVEFQFVGASGNFFHQGEHNIALGLN</sequence>
<reference evidence="3 4" key="1">
    <citation type="submission" date="2014-11" db="EMBL/GenBank/DDBJ databases">
        <title>Complete Genome Sequence of Pseudoalteromonas sp. Strain OCN003 Isolated from Kaneohe Bay, Oahu, Hawaii.</title>
        <authorList>
            <person name="Beurmann S."/>
            <person name="Videau P."/>
            <person name="Ushijima B."/>
            <person name="Smith A.M."/>
            <person name="Aeby G.S."/>
            <person name="Callahan S.M."/>
            <person name="Belcaid M."/>
        </authorList>
    </citation>
    <scope>NUCLEOTIDE SEQUENCE [LARGE SCALE GENOMIC DNA]</scope>
    <source>
        <strain evidence="3 4">OCN003</strain>
    </source>
</reference>
<dbReference type="OrthoDB" id="5894408at2"/>
<proteinExistence type="predicted"/>
<feature type="transmembrane region" description="Helical" evidence="1">
    <location>
        <begin position="32"/>
        <end position="50"/>
    </location>
</feature>
<dbReference type="InterPro" id="IPR001633">
    <property type="entry name" value="EAL_dom"/>
</dbReference>
<feature type="transmembrane region" description="Helical" evidence="1">
    <location>
        <begin position="7"/>
        <end position="26"/>
    </location>
</feature>
<dbReference type="AlphaFoldDB" id="A0A0A7ECZ6"/>
<keyword evidence="4" id="KW-1185">Reference proteome</keyword>
<dbReference type="eggNOG" id="COG5001">
    <property type="taxonomic scope" value="Bacteria"/>
</dbReference>
<accession>A0A0A7ECZ6</accession>
<dbReference type="Proteomes" id="UP000030341">
    <property type="component" value="Chromosome 1"/>
</dbReference>
<evidence type="ECO:0000313" key="4">
    <source>
        <dbReference type="Proteomes" id="UP000030341"/>
    </source>
</evidence>
<dbReference type="Gene3D" id="3.20.20.450">
    <property type="entry name" value="EAL domain"/>
    <property type="match status" value="1"/>
</dbReference>
<keyword evidence="1" id="KW-1133">Transmembrane helix</keyword>
<dbReference type="PROSITE" id="PS50883">
    <property type="entry name" value="EAL"/>
    <property type="match status" value="1"/>
</dbReference>
<dbReference type="PROSITE" id="PS51257">
    <property type="entry name" value="PROKAR_LIPOPROTEIN"/>
    <property type="match status" value="1"/>
</dbReference>
<dbReference type="SUPFAM" id="SSF141868">
    <property type="entry name" value="EAL domain-like"/>
    <property type="match status" value="1"/>
</dbReference>
<evidence type="ECO:0000259" key="2">
    <source>
        <dbReference type="PROSITE" id="PS50883"/>
    </source>
</evidence>
<dbReference type="Pfam" id="PF00563">
    <property type="entry name" value="EAL"/>
    <property type="match status" value="1"/>
</dbReference>
<keyword evidence="1" id="KW-0812">Transmembrane</keyword>
<keyword evidence="1" id="KW-0472">Membrane</keyword>
<dbReference type="EMBL" id="CP009888">
    <property type="protein sequence ID" value="AIY64515.1"/>
    <property type="molecule type" value="Genomic_DNA"/>
</dbReference>
<organism evidence="3 4">
    <name type="scientific">Pseudoalteromonas piratica</name>
    <dbReference type="NCBI Taxonomy" id="1348114"/>
    <lineage>
        <taxon>Bacteria</taxon>
        <taxon>Pseudomonadati</taxon>
        <taxon>Pseudomonadota</taxon>
        <taxon>Gammaproteobacteria</taxon>
        <taxon>Alteromonadales</taxon>
        <taxon>Pseudoalteromonadaceae</taxon>
        <taxon>Pseudoalteromonas</taxon>
    </lineage>
</organism>
<protein>
    <recommendedName>
        <fullName evidence="2">EAL domain-containing protein</fullName>
    </recommendedName>
</protein>
<dbReference type="HOGENOM" id="CLU_622366_0_0_6"/>
<evidence type="ECO:0000313" key="3">
    <source>
        <dbReference type="EMBL" id="AIY64515.1"/>
    </source>
</evidence>
<dbReference type="SMART" id="SM00052">
    <property type="entry name" value="EAL"/>
    <property type="match status" value="1"/>
</dbReference>
<dbReference type="RefSeq" id="WP_038639331.1">
    <property type="nucleotide sequence ID" value="NZ_CP009888.1"/>
</dbReference>
<evidence type="ECO:0000256" key="1">
    <source>
        <dbReference type="SAM" id="Phobius"/>
    </source>
</evidence>
<dbReference type="STRING" id="1348114.OM33_04670"/>
<dbReference type="KEGG" id="pseo:OM33_04670"/>
<name>A0A0A7ECZ6_9GAMM</name>
<dbReference type="InterPro" id="IPR035919">
    <property type="entry name" value="EAL_sf"/>
</dbReference>
<gene>
    <name evidence="3" type="ORF">OM33_04670</name>
</gene>
<feature type="domain" description="EAL" evidence="2">
    <location>
        <begin position="196"/>
        <end position="440"/>
    </location>
</feature>